<protein>
    <submittedName>
        <fullName evidence="2">Uncharacterized protein</fullName>
    </submittedName>
</protein>
<dbReference type="EMBL" id="CH991547">
    <property type="protein sequence ID" value="EDQ90631.1"/>
    <property type="molecule type" value="Genomic_DNA"/>
</dbReference>
<evidence type="ECO:0000256" key="1">
    <source>
        <dbReference type="SAM" id="MobiDB-lite"/>
    </source>
</evidence>
<accession>A9UVR1</accession>
<feature type="non-terminal residue" evidence="2">
    <location>
        <position position="177"/>
    </location>
</feature>
<dbReference type="InParanoid" id="A9UVR1"/>
<dbReference type="Proteomes" id="UP000001357">
    <property type="component" value="Unassembled WGS sequence"/>
</dbReference>
<evidence type="ECO:0000313" key="3">
    <source>
        <dbReference type="Proteomes" id="UP000001357"/>
    </source>
</evidence>
<feature type="region of interest" description="Disordered" evidence="1">
    <location>
        <begin position="151"/>
        <end position="177"/>
    </location>
</feature>
<dbReference type="AlphaFoldDB" id="A9UVR1"/>
<proteinExistence type="predicted"/>
<organism evidence="2 3">
    <name type="scientific">Monosiga brevicollis</name>
    <name type="common">Choanoflagellate</name>
    <dbReference type="NCBI Taxonomy" id="81824"/>
    <lineage>
        <taxon>Eukaryota</taxon>
        <taxon>Choanoflagellata</taxon>
        <taxon>Craspedida</taxon>
        <taxon>Salpingoecidae</taxon>
        <taxon>Monosiga</taxon>
    </lineage>
</organism>
<gene>
    <name evidence="2" type="ORF">MONBRDRAFT_24212</name>
</gene>
<sequence length="177" mass="19070">MLGPVLGGQCWQPRPLLALPHQLWSTLSPVPATQQVADPLRHQQRSFFGPFRGSDLDAVVEEADAHPNDASKQAQALQLLAEEEPEEAIRRFTSQRYASDDACIKHYIAALVNAGRLESTDLTPILAKYSTASAAAAAVADMPLASMAPRQASFGGKDTGRGSDYSYFNAGSDKQSR</sequence>
<dbReference type="RefSeq" id="XP_001744682.1">
    <property type="nucleotide sequence ID" value="XM_001744630.1"/>
</dbReference>
<reference evidence="2 3" key="1">
    <citation type="journal article" date="2008" name="Nature">
        <title>The genome of the choanoflagellate Monosiga brevicollis and the origin of metazoans.</title>
        <authorList>
            <consortium name="JGI Sequencing"/>
            <person name="King N."/>
            <person name="Westbrook M.J."/>
            <person name="Young S.L."/>
            <person name="Kuo A."/>
            <person name="Abedin M."/>
            <person name="Chapman J."/>
            <person name="Fairclough S."/>
            <person name="Hellsten U."/>
            <person name="Isogai Y."/>
            <person name="Letunic I."/>
            <person name="Marr M."/>
            <person name="Pincus D."/>
            <person name="Putnam N."/>
            <person name="Rokas A."/>
            <person name="Wright K.J."/>
            <person name="Zuzow R."/>
            <person name="Dirks W."/>
            <person name="Good M."/>
            <person name="Goodstein D."/>
            <person name="Lemons D."/>
            <person name="Li W."/>
            <person name="Lyons J.B."/>
            <person name="Morris A."/>
            <person name="Nichols S."/>
            <person name="Richter D.J."/>
            <person name="Salamov A."/>
            <person name="Bork P."/>
            <person name="Lim W.A."/>
            <person name="Manning G."/>
            <person name="Miller W.T."/>
            <person name="McGinnis W."/>
            <person name="Shapiro H."/>
            <person name="Tjian R."/>
            <person name="Grigoriev I.V."/>
            <person name="Rokhsar D."/>
        </authorList>
    </citation>
    <scope>NUCLEOTIDE SEQUENCE [LARGE SCALE GENOMIC DNA]</scope>
    <source>
        <strain evidence="3">MX1 / ATCC 50154</strain>
    </source>
</reference>
<dbReference type="KEGG" id="mbr:MONBRDRAFT_24212"/>
<dbReference type="GeneID" id="5889973"/>
<evidence type="ECO:0000313" key="2">
    <source>
        <dbReference type="EMBL" id="EDQ90631.1"/>
    </source>
</evidence>
<name>A9UVR1_MONBE</name>
<keyword evidence="3" id="KW-1185">Reference proteome</keyword>